<dbReference type="InterPro" id="IPR000551">
    <property type="entry name" value="MerR-type_HTH_dom"/>
</dbReference>
<dbReference type="PANTHER" id="PTHR30204:SF90">
    <property type="entry name" value="HTH-TYPE TRANSCRIPTIONAL ACTIVATOR MTA"/>
    <property type="match status" value="1"/>
</dbReference>
<dbReference type="Gene3D" id="1.10.1660.10">
    <property type="match status" value="1"/>
</dbReference>
<name>A0A1X0C1M7_MYCCF</name>
<keyword evidence="2" id="KW-0238">DNA-binding</keyword>
<evidence type="ECO:0000256" key="4">
    <source>
        <dbReference type="ARBA" id="ARBA00023163"/>
    </source>
</evidence>
<dbReference type="PROSITE" id="PS50937">
    <property type="entry name" value="HTH_MERR_2"/>
    <property type="match status" value="1"/>
</dbReference>
<accession>A0A1X0C1M7</accession>
<dbReference type="InterPro" id="IPR036244">
    <property type="entry name" value="TipA-like_antibiotic-bd"/>
</dbReference>
<dbReference type="AlphaFoldDB" id="A0A1X0C1M7"/>
<dbReference type="SUPFAM" id="SSF46955">
    <property type="entry name" value="Putative DNA-binding domain"/>
    <property type="match status" value="1"/>
</dbReference>
<dbReference type="SMART" id="SM00422">
    <property type="entry name" value="HTH_MERR"/>
    <property type="match status" value="1"/>
</dbReference>
<dbReference type="OrthoDB" id="9809391at2"/>
<dbReference type="Pfam" id="PF13411">
    <property type="entry name" value="MerR_1"/>
    <property type="match status" value="1"/>
</dbReference>
<dbReference type="PROSITE" id="PS00552">
    <property type="entry name" value="HTH_MERR_1"/>
    <property type="match status" value="1"/>
</dbReference>
<dbReference type="RefSeq" id="WP_067225500.1">
    <property type="nucleotide sequence ID" value="NZ_AP022591.1"/>
</dbReference>
<sequence>MDANTVGAVAALTGVSVRTLHHYDHIGLVVPSVRTSAGYRGYTDADIERLHVVLVYRSVGLPLEEIRALLDGEANVLDHLERQHRLLLEQADRLQHTIKAVEELMSAHRSGIQLTAEEQVEIFGPEAHTRISTEYAAEAEERWGDTDAWKQSQQRASRFTKQDWIDIKAEGDALLQALAEAKRRGVVAGSAEADALAERHRLSIERFYDCDHEMQVCLAQMYVADERFTRYYDDVEPGLAQFLHDIIVARSDR</sequence>
<proteinExistence type="predicted"/>
<evidence type="ECO:0000313" key="6">
    <source>
        <dbReference type="Proteomes" id="UP000466431"/>
    </source>
</evidence>
<evidence type="ECO:0000256" key="2">
    <source>
        <dbReference type="ARBA" id="ARBA00023125"/>
    </source>
</evidence>
<dbReference type="CDD" id="cd01106">
    <property type="entry name" value="HTH_TipAL-Mta"/>
    <property type="match status" value="1"/>
</dbReference>
<dbReference type="Proteomes" id="UP000466431">
    <property type="component" value="Chromosome"/>
</dbReference>
<evidence type="ECO:0000313" key="5">
    <source>
        <dbReference type="EMBL" id="BBY45083.1"/>
    </source>
</evidence>
<keyword evidence="6" id="KW-1185">Reference proteome</keyword>
<dbReference type="GO" id="GO:0003677">
    <property type="term" value="F:DNA binding"/>
    <property type="evidence" value="ECO:0007669"/>
    <property type="project" value="UniProtKB-KW"/>
</dbReference>
<dbReference type="STRING" id="1249101.BST21_03355"/>
<dbReference type="SUPFAM" id="SSF89082">
    <property type="entry name" value="Antibiotic binding domain of TipA-like multidrug resistance regulators"/>
    <property type="match status" value="1"/>
</dbReference>
<dbReference type="EMBL" id="AP022591">
    <property type="protein sequence ID" value="BBY45083.1"/>
    <property type="molecule type" value="Genomic_DNA"/>
</dbReference>
<keyword evidence="3" id="KW-0010">Activator</keyword>
<dbReference type="PRINTS" id="PR00040">
    <property type="entry name" value="HTHMERR"/>
</dbReference>
<dbReference type="PANTHER" id="PTHR30204">
    <property type="entry name" value="REDOX-CYCLING DRUG-SENSING TRANSCRIPTIONAL ACTIVATOR SOXR"/>
    <property type="match status" value="1"/>
</dbReference>
<organism evidence="5 6">
    <name type="scientific">Mycolicibacterium celeriflavum</name>
    <name type="common">Mycobacterium celeriflavum</name>
    <dbReference type="NCBI Taxonomy" id="1249101"/>
    <lineage>
        <taxon>Bacteria</taxon>
        <taxon>Bacillati</taxon>
        <taxon>Actinomycetota</taxon>
        <taxon>Actinomycetes</taxon>
        <taxon>Mycobacteriales</taxon>
        <taxon>Mycobacteriaceae</taxon>
        <taxon>Mycolicibacterium</taxon>
    </lineage>
</organism>
<dbReference type="KEGG" id="mcee:MCEL_33780"/>
<dbReference type="InterPro" id="IPR012925">
    <property type="entry name" value="TipAS_dom"/>
</dbReference>
<keyword evidence="4" id="KW-0804">Transcription</keyword>
<keyword evidence="1" id="KW-0805">Transcription regulation</keyword>
<evidence type="ECO:0000256" key="1">
    <source>
        <dbReference type="ARBA" id="ARBA00023015"/>
    </source>
</evidence>
<evidence type="ECO:0000256" key="3">
    <source>
        <dbReference type="ARBA" id="ARBA00023159"/>
    </source>
</evidence>
<dbReference type="InterPro" id="IPR009061">
    <property type="entry name" value="DNA-bd_dom_put_sf"/>
</dbReference>
<dbReference type="Pfam" id="PF07739">
    <property type="entry name" value="TipAS"/>
    <property type="match status" value="1"/>
</dbReference>
<gene>
    <name evidence="5" type="primary">tipA</name>
    <name evidence="5" type="ORF">MCEL_33780</name>
</gene>
<dbReference type="Gene3D" id="1.10.490.50">
    <property type="entry name" value="Antibiotic binding domain of TipA-like multidrug resistance regulators"/>
    <property type="match status" value="1"/>
</dbReference>
<dbReference type="GO" id="GO:0003700">
    <property type="term" value="F:DNA-binding transcription factor activity"/>
    <property type="evidence" value="ECO:0007669"/>
    <property type="project" value="InterPro"/>
</dbReference>
<reference evidence="5 6" key="1">
    <citation type="journal article" date="2019" name="Emerg. Microbes Infect.">
        <title>Comprehensive subspecies identification of 175 nontuberculous mycobacteria species based on 7547 genomic profiles.</title>
        <authorList>
            <person name="Matsumoto Y."/>
            <person name="Kinjo T."/>
            <person name="Motooka D."/>
            <person name="Nabeya D."/>
            <person name="Jung N."/>
            <person name="Uechi K."/>
            <person name="Horii T."/>
            <person name="Iida T."/>
            <person name="Fujita J."/>
            <person name="Nakamura S."/>
        </authorList>
    </citation>
    <scope>NUCLEOTIDE SEQUENCE [LARGE SCALE GENOMIC DNA]</scope>
    <source>
        <strain evidence="5 6">JCM 18439</strain>
    </source>
</reference>
<dbReference type="InterPro" id="IPR047057">
    <property type="entry name" value="MerR_fam"/>
</dbReference>
<protein>
    <submittedName>
        <fullName evidence="5">HTH-type transcriptional activator TipA</fullName>
    </submittedName>
</protein>